<proteinExistence type="predicted"/>
<dbReference type="AlphaFoldDB" id="A0A840HY09"/>
<dbReference type="EMBL" id="JACHOV010000010">
    <property type="protein sequence ID" value="MBB4642326.1"/>
    <property type="molecule type" value="Genomic_DNA"/>
</dbReference>
<reference evidence="1 2" key="1">
    <citation type="submission" date="2020-08" db="EMBL/GenBank/DDBJ databases">
        <title>Genomic Encyclopedia of Type Strains, Phase IV (KMG-IV): sequencing the most valuable type-strain genomes for metagenomic binning, comparative biology and taxonomic classification.</title>
        <authorList>
            <person name="Goeker M."/>
        </authorList>
    </citation>
    <scope>NUCLEOTIDE SEQUENCE [LARGE SCALE GENOMIC DNA]</scope>
    <source>
        <strain evidence="1 2">DSM 7465</strain>
    </source>
</reference>
<keyword evidence="2" id="KW-1185">Reference proteome</keyword>
<evidence type="ECO:0000313" key="1">
    <source>
        <dbReference type="EMBL" id="MBB4642326.1"/>
    </source>
</evidence>
<dbReference type="RefSeq" id="WP_184476307.1">
    <property type="nucleotide sequence ID" value="NZ_JACHOV010000010.1"/>
</dbReference>
<gene>
    <name evidence="1" type="ORF">HNQ99_002651</name>
</gene>
<name>A0A840HY09_9SPHN</name>
<comment type="caution">
    <text evidence="1">The sequence shown here is derived from an EMBL/GenBank/DDBJ whole genome shotgun (WGS) entry which is preliminary data.</text>
</comment>
<sequence length="261" mass="29351">MAKARPYATEADLVRDFLAQLNRKNGDGSKWTVYAETADWDLLMVHKDGFQLGLEAKLSLNAKVIDQALDQQHSTWRTQGPDYRGVLVPSAGLQRHLTRICKAVGIGIVTVEPMERGVYRSFGLPSESYGPDWPNWLPAERCPLPDYIPDVEAGHASPVKLTEWKIKAIRLMIILERRGYVTRADMKAIQISPSRWTDAYQGFLAKSEHGYVRSETTPDLKAQHPVNYAQIEAEFDQWGRLMAPDLFADPVANLFGEIANA</sequence>
<accession>A0A840HY09</accession>
<protein>
    <submittedName>
        <fullName evidence="1">Uncharacterized protein</fullName>
    </submittedName>
</protein>
<dbReference type="Proteomes" id="UP000575068">
    <property type="component" value="Unassembled WGS sequence"/>
</dbReference>
<evidence type="ECO:0000313" key="2">
    <source>
        <dbReference type="Proteomes" id="UP000575068"/>
    </source>
</evidence>
<organism evidence="1 2">
    <name type="scientific">Rhizorhapis suberifaciens</name>
    <name type="common">corky root of lettuce</name>
    <dbReference type="NCBI Taxonomy" id="13656"/>
    <lineage>
        <taxon>Bacteria</taxon>
        <taxon>Pseudomonadati</taxon>
        <taxon>Pseudomonadota</taxon>
        <taxon>Alphaproteobacteria</taxon>
        <taxon>Sphingomonadales</taxon>
        <taxon>Sphingomonadaceae</taxon>
        <taxon>Rhizorhapis</taxon>
    </lineage>
</organism>